<accession>A0A0D6L6T1</accession>
<reference evidence="1 2" key="1">
    <citation type="submission" date="2013-05" db="EMBL/GenBank/DDBJ databases">
        <title>Draft genome of the parasitic nematode Anyclostoma ceylanicum.</title>
        <authorList>
            <person name="Mitreva M."/>
        </authorList>
    </citation>
    <scope>NUCLEOTIDE SEQUENCE [LARGE SCALE GENOMIC DNA]</scope>
</reference>
<name>A0A0D6L6T1_9BILA</name>
<sequence>MLERSGSERCYIITVYIPDERWGNSGVSEDGEDLIALGEMQKDVIPISDTTETFIESERPNSSLQQLMQYDNEIPQRNVMCVSDAPRYTSSKEMLDLYIRNLSKSDLRKLLAPVRDGLLTENSVLHMNTQ</sequence>
<dbReference type="Proteomes" id="UP000054495">
    <property type="component" value="Unassembled WGS sequence"/>
</dbReference>
<keyword evidence="2" id="KW-1185">Reference proteome</keyword>
<dbReference type="AlphaFoldDB" id="A0A0D6L6T1"/>
<protein>
    <submittedName>
        <fullName evidence="1">Uncharacterized protein</fullName>
    </submittedName>
</protein>
<gene>
    <name evidence="1" type="ORF">ANCCEY_13542</name>
</gene>
<proteinExistence type="predicted"/>
<dbReference type="EMBL" id="KE125698">
    <property type="protein sequence ID" value="EPB67365.1"/>
    <property type="molecule type" value="Genomic_DNA"/>
</dbReference>
<organism evidence="1 2">
    <name type="scientific">Ancylostoma ceylanicum</name>
    <dbReference type="NCBI Taxonomy" id="53326"/>
    <lineage>
        <taxon>Eukaryota</taxon>
        <taxon>Metazoa</taxon>
        <taxon>Ecdysozoa</taxon>
        <taxon>Nematoda</taxon>
        <taxon>Chromadorea</taxon>
        <taxon>Rhabditida</taxon>
        <taxon>Rhabditina</taxon>
        <taxon>Rhabditomorpha</taxon>
        <taxon>Strongyloidea</taxon>
        <taxon>Ancylostomatidae</taxon>
        <taxon>Ancylostomatinae</taxon>
        <taxon>Ancylostoma</taxon>
    </lineage>
</organism>
<evidence type="ECO:0000313" key="2">
    <source>
        <dbReference type="Proteomes" id="UP000054495"/>
    </source>
</evidence>
<evidence type="ECO:0000313" key="1">
    <source>
        <dbReference type="EMBL" id="EPB67365.1"/>
    </source>
</evidence>